<keyword evidence="1" id="KW-0521">NADP</keyword>
<dbReference type="SUPFAM" id="SSF50129">
    <property type="entry name" value="GroES-like"/>
    <property type="match status" value="1"/>
</dbReference>
<evidence type="ECO:0000256" key="2">
    <source>
        <dbReference type="ARBA" id="ARBA00023002"/>
    </source>
</evidence>
<reference evidence="5" key="1">
    <citation type="journal article" date="2019" name="Int. J. Syst. Evol. Microbiol.">
        <title>The Global Catalogue of Microorganisms (GCM) 10K type strain sequencing project: providing services to taxonomists for standard genome sequencing and annotation.</title>
        <authorList>
            <consortium name="The Broad Institute Genomics Platform"/>
            <consortium name="The Broad Institute Genome Sequencing Center for Infectious Disease"/>
            <person name="Wu L."/>
            <person name="Ma J."/>
        </authorList>
    </citation>
    <scope>NUCLEOTIDE SEQUENCE [LARGE SCALE GENOMIC DNA]</scope>
    <source>
        <strain evidence="5">JCM 18050</strain>
    </source>
</reference>
<dbReference type="InterPro" id="IPR011032">
    <property type="entry name" value="GroES-like_sf"/>
</dbReference>
<dbReference type="CDD" id="cd05282">
    <property type="entry name" value="ETR_like"/>
    <property type="match status" value="1"/>
</dbReference>
<sequence length="314" mass="35503">MQNKALWYHQFGQPKTVLQLESSLIPQITDSELLVKMHMAPINPSDLIPITGAYSHRITLPLIAGYEGIGTVIKANNPTLIGKRVLPLRTSGTWQNYVICDANWVIEVPGFIRDELACRGYINPLAAYVMLNQCDLKDKKIIITAAGSSCANIIAQWAYQLGAKRVVGIYRSAKHISKLTSLGVIPIAISDYHCITHYALDSHYVFDAVGGDLATLLLQSLSRNAKFLSYGLLSGKMYQIKPDNILPTRFHLRDYLADVTKVQWQDDFKQIWQWLNITQLADIQHFQLTDWRNALDYFDIVGRQTKPVLVMENE</sequence>
<dbReference type="SUPFAM" id="SSF51735">
    <property type="entry name" value="NAD(P)-binding Rossmann-fold domains"/>
    <property type="match status" value="1"/>
</dbReference>
<proteinExistence type="predicted"/>
<dbReference type="PANTHER" id="PTHR48106:SF18">
    <property type="entry name" value="QUINONE OXIDOREDUCTASE PIG3"/>
    <property type="match status" value="1"/>
</dbReference>
<evidence type="ECO:0000313" key="4">
    <source>
        <dbReference type="EMBL" id="GAA5107928.1"/>
    </source>
</evidence>
<dbReference type="PANTHER" id="PTHR48106">
    <property type="entry name" value="QUINONE OXIDOREDUCTASE PIG3-RELATED"/>
    <property type="match status" value="1"/>
</dbReference>
<evidence type="ECO:0000256" key="1">
    <source>
        <dbReference type="ARBA" id="ARBA00022857"/>
    </source>
</evidence>
<name>A0ABP9N819_9GAMM</name>
<dbReference type="InterPro" id="IPR013154">
    <property type="entry name" value="ADH-like_N"/>
</dbReference>
<dbReference type="Pfam" id="PF08240">
    <property type="entry name" value="ADH_N"/>
    <property type="match status" value="1"/>
</dbReference>
<evidence type="ECO:0000313" key="5">
    <source>
        <dbReference type="Proteomes" id="UP001500171"/>
    </source>
</evidence>
<dbReference type="EMBL" id="BAABHY010000001">
    <property type="protein sequence ID" value="GAA5107928.1"/>
    <property type="molecule type" value="Genomic_DNA"/>
</dbReference>
<evidence type="ECO:0000259" key="3">
    <source>
        <dbReference type="Pfam" id="PF08240"/>
    </source>
</evidence>
<organism evidence="4 5">
    <name type="scientific">Orbus sasakiae</name>
    <dbReference type="NCBI Taxonomy" id="1078475"/>
    <lineage>
        <taxon>Bacteria</taxon>
        <taxon>Pseudomonadati</taxon>
        <taxon>Pseudomonadota</taxon>
        <taxon>Gammaproteobacteria</taxon>
        <taxon>Orbales</taxon>
        <taxon>Orbaceae</taxon>
        <taxon>Orbus</taxon>
    </lineage>
</organism>
<keyword evidence="5" id="KW-1185">Reference proteome</keyword>
<accession>A0ABP9N819</accession>
<feature type="domain" description="Alcohol dehydrogenase-like N-terminal" evidence="3">
    <location>
        <begin position="30"/>
        <end position="109"/>
    </location>
</feature>
<gene>
    <name evidence="4" type="ORF">GCM10023211_09600</name>
</gene>
<keyword evidence="2" id="KW-0560">Oxidoreductase</keyword>
<dbReference type="InterPro" id="IPR036291">
    <property type="entry name" value="NAD(P)-bd_dom_sf"/>
</dbReference>
<dbReference type="Gene3D" id="3.40.50.720">
    <property type="entry name" value="NAD(P)-binding Rossmann-like Domain"/>
    <property type="match status" value="1"/>
</dbReference>
<dbReference type="RefSeq" id="WP_345489361.1">
    <property type="nucleotide sequence ID" value="NZ_BAABHY010000001.1"/>
</dbReference>
<dbReference type="Proteomes" id="UP001500171">
    <property type="component" value="Unassembled WGS sequence"/>
</dbReference>
<dbReference type="Gene3D" id="3.90.180.10">
    <property type="entry name" value="Medium-chain alcohol dehydrogenases, catalytic domain"/>
    <property type="match status" value="1"/>
</dbReference>
<comment type="caution">
    <text evidence="4">The sequence shown here is derived from an EMBL/GenBank/DDBJ whole genome shotgun (WGS) entry which is preliminary data.</text>
</comment>
<protein>
    <submittedName>
        <fullName evidence="4">Zinc-dependent alcohol dehydrogenase family protein</fullName>
    </submittedName>
</protein>